<reference evidence="6" key="1">
    <citation type="submission" date="2020-05" db="EMBL/GenBank/DDBJ databases">
        <authorList>
            <person name="Chiriac C."/>
            <person name="Salcher M."/>
            <person name="Ghai R."/>
            <person name="Kavagutti S V."/>
        </authorList>
    </citation>
    <scope>NUCLEOTIDE SEQUENCE</scope>
</reference>
<name>A0A6J6LP12_9ZZZZ</name>
<proteinExistence type="predicted"/>
<keyword evidence="4" id="KW-0560">Oxidoreductase</keyword>
<protein>
    <submittedName>
        <fullName evidence="6">Unannotated protein</fullName>
    </submittedName>
</protein>
<dbReference type="InterPro" id="IPR029479">
    <property type="entry name" value="Nitroreductase"/>
</dbReference>
<feature type="domain" description="Nitroreductase" evidence="5">
    <location>
        <begin position="25"/>
        <end position="165"/>
    </location>
</feature>
<dbReference type="InterPro" id="IPR000415">
    <property type="entry name" value="Nitroreductase-like"/>
</dbReference>
<accession>A0A6J6LP12</accession>
<dbReference type="AlphaFoldDB" id="A0A6J6LP12"/>
<dbReference type="SUPFAM" id="SSF55469">
    <property type="entry name" value="FMN-dependent nitroreductase-like"/>
    <property type="match status" value="1"/>
</dbReference>
<gene>
    <name evidence="6" type="ORF">UFOPK2282_00637</name>
    <name evidence="7" type="ORF">UFOPK3576_00976</name>
</gene>
<sequence>MSATFAAHPRAIDQASTDALFREAHTGYAFTDDAVTDDQLAEIYDLVKYAPTSMNSQPLRITFIRSDEAKARLLPLLFEPNRPKSASAPVVAILAADTDFHEQLPRVLPQNPQAKDRFEDNDRRIGAAMSNANIQAGYFILAARAVGLDVGPMGGFDLAGVDAEFFAGTALKSFMVVNLGHVTPEGNFPRNPRLEHHEVVTTL</sequence>
<evidence type="ECO:0000256" key="2">
    <source>
        <dbReference type="ARBA" id="ARBA00022643"/>
    </source>
</evidence>
<dbReference type="EMBL" id="CAFBMO010000037">
    <property type="protein sequence ID" value="CAB4909049.1"/>
    <property type="molecule type" value="Genomic_DNA"/>
</dbReference>
<keyword evidence="1" id="KW-0285">Flavoprotein</keyword>
<evidence type="ECO:0000259" key="5">
    <source>
        <dbReference type="Pfam" id="PF00881"/>
    </source>
</evidence>
<dbReference type="PANTHER" id="PTHR43543">
    <property type="entry name" value="MALONIC SEMIALDEHYDE REDUCTASE RUTE-RELATED"/>
    <property type="match status" value="1"/>
</dbReference>
<evidence type="ECO:0000313" key="6">
    <source>
        <dbReference type="EMBL" id="CAB4662519.1"/>
    </source>
</evidence>
<evidence type="ECO:0000256" key="3">
    <source>
        <dbReference type="ARBA" id="ARBA00022857"/>
    </source>
</evidence>
<dbReference type="InterPro" id="IPR023936">
    <property type="entry name" value="RutE-like"/>
</dbReference>
<evidence type="ECO:0000256" key="1">
    <source>
        <dbReference type="ARBA" id="ARBA00022630"/>
    </source>
</evidence>
<evidence type="ECO:0000256" key="4">
    <source>
        <dbReference type="ARBA" id="ARBA00023002"/>
    </source>
</evidence>
<keyword evidence="3" id="KW-0521">NADP</keyword>
<dbReference type="NCBIfam" id="NF003768">
    <property type="entry name" value="PRK05365.1"/>
    <property type="match status" value="1"/>
</dbReference>
<dbReference type="EMBL" id="CAEZWR010000058">
    <property type="protein sequence ID" value="CAB4662519.1"/>
    <property type="molecule type" value="Genomic_DNA"/>
</dbReference>
<evidence type="ECO:0000313" key="7">
    <source>
        <dbReference type="EMBL" id="CAB4909049.1"/>
    </source>
</evidence>
<organism evidence="6">
    <name type="scientific">freshwater metagenome</name>
    <dbReference type="NCBI Taxonomy" id="449393"/>
    <lineage>
        <taxon>unclassified sequences</taxon>
        <taxon>metagenomes</taxon>
        <taxon>ecological metagenomes</taxon>
    </lineage>
</organism>
<dbReference type="Gene3D" id="3.40.109.10">
    <property type="entry name" value="NADH Oxidase"/>
    <property type="match status" value="1"/>
</dbReference>
<dbReference type="CDD" id="cd02148">
    <property type="entry name" value="RutE-like"/>
    <property type="match status" value="1"/>
</dbReference>
<keyword evidence="2" id="KW-0288">FMN</keyword>
<dbReference type="GO" id="GO:0016491">
    <property type="term" value="F:oxidoreductase activity"/>
    <property type="evidence" value="ECO:0007669"/>
    <property type="project" value="UniProtKB-KW"/>
</dbReference>
<dbReference type="InterPro" id="IPR050461">
    <property type="entry name" value="Nitroreductase_HadB/RutE"/>
</dbReference>
<dbReference type="Pfam" id="PF00881">
    <property type="entry name" value="Nitroreductase"/>
    <property type="match status" value="1"/>
</dbReference>
<dbReference type="PANTHER" id="PTHR43543:SF1">
    <property type="entry name" value="MALONIC SEMIALDEHYDE REDUCTASE RUTE-RELATED"/>
    <property type="match status" value="1"/>
</dbReference>